<proteinExistence type="predicted"/>
<comment type="caution">
    <text evidence="13">The sequence shown here is derived from an EMBL/GenBank/DDBJ whole genome shotgun (WGS) entry which is preliminary data.</text>
</comment>
<feature type="compositionally biased region" description="Basic and acidic residues" evidence="10">
    <location>
        <begin position="1655"/>
        <end position="1674"/>
    </location>
</feature>
<evidence type="ECO:0000256" key="8">
    <source>
        <dbReference type="ARBA" id="ARBA00022989"/>
    </source>
</evidence>
<evidence type="ECO:0000256" key="5">
    <source>
        <dbReference type="ARBA" id="ARBA00022679"/>
    </source>
</evidence>
<feature type="transmembrane region" description="Helical" evidence="11">
    <location>
        <begin position="985"/>
        <end position="1005"/>
    </location>
</feature>
<keyword evidence="6 11" id="KW-0812">Transmembrane</keyword>
<evidence type="ECO:0000256" key="3">
    <source>
        <dbReference type="ARBA" id="ARBA00004906"/>
    </source>
</evidence>
<evidence type="ECO:0000313" key="13">
    <source>
        <dbReference type="EMBL" id="KAK5946809.1"/>
    </source>
</evidence>
<dbReference type="EC" id="2.3.2.27" evidence="4"/>
<dbReference type="RefSeq" id="XP_064734899.1">
    <property type="nucleotide sequence ID" value="XM_064869402.1"/>
</dbReference>
<name>A0ABR0S384_9EURO</name>
<protein>
    <recommendedName>
        <fullName evidence="4">RING-type E3 ubiquitin transferase</fullName>
        <ecNumber evidence="4">2.3.2.27</ecNumber>
    </recommendedName>
</protein>
<evidence type="ECO:0000256" key="6">
    <source>
        <dbReference type="ARBA" id="ARBA00022692"/>
    </source>
</evidence>
<feature type="transmembrane region" description="Helical" evidence="11">
    <location>
        <begin position="1487"/>
        <end position="1505"/>
    </location>
</feature>
<dbReference type="InterPro" id="IPR056521">
    <property type="entry name" value="MARCHF6-like_C"/>
</dbReference>
<comment type="subcellular location">
    <subcellularLocation>
        <location evidence="2">Membrane</location>
        <topology evidence="2">Multi-pass membrane protein</topology>
    </subcellularLocation>
</comment>
<feature type="compositionally biased region" description="Low complexity" evidence="10">
    <location>
        <begin position="355"/>
        <end position="372"/>
    </location>
</feature>
<feature type="compositionally biased region" description="Low complexity" evidence="10">
    <location>
        <begin position="1686"/>
        <end position="1718"/>
    </location>
</feature>
<feature type="domain" description="E3 ubiquitin-protein ligase MARCHF6-like C-terminal" evidence="12">
    <location>
        <begin position="1414"/>
        <end position="1613"/>
    </location>
</feature>
<feature type="transmembrane region" description="Helical" evidence="11">
    <location>
        <begin position="659"/>
        <end position="678"/>
    </location>
</feature>
<sequence length="1780" mass="197336">MEWLSHSQKKYCELCKTPFRFTKLYDQSMPETVPWLLFLRQAVIHTAKAVGKWARYSMVTFVWLCWLPWTIRQIWRALFWLADGTWLSQHEMQAAVEAYASHMSNDSSTFPVVPTNSTVNGTNTSSFGFFSVLLAVIGIFDPQIILRTIVKVILQVAVYPTVNGEPLKWEKAFLFSPIPRPPSVLSDVQSIASATRLPILNNALLDVVEGQLICLSIVAAFILVFLIREWVINQQPLLNMPDDEQADNPAPAAQPVNEPRPAVRRRRRGVRRAADDNVQLENRPLLPVDRPRALPRPRRHATENNILVQSNAERPNPPVRAASLVPALQEFETNARQLAELQDSGSGPSSAVEAQSQQPHDLQQLQDGSPSLKEPEPLESPPLQRGVFDDIGHIRRTIEEPNLVDTQVETNATTSEEGQSLFQEPASIAEGDSPPGASTDSNASAVPFGRGQPLHNEFAFRAAIQPLVQPEVTSSDEVHQGSGNVDDEWESDSDTEPVPIPQTSSNASYEARPSAASNNNDEPTEEIDDDSLVAEHGSVAGEVPHPALELDEPENVLTQLSRWLWHTDDYIPGVPAEPEADETEIVADIDAQAPFVPAQNRDRPLDVPHDLPAPPEGEPNIQNGVNVNDPLAVDEAEDLEGIMELIGMEGPIAGMVQNIIFSVFLITLTLSASVWCPYIWGKITLLLVAHPFSVFIKAPLFVLSKTADFIVDIGLFAIGLLGVFFNYVAKIIKLATLPFAPRLSTFLDTEVFEEMTLSLSHSSGARLEKTFTRTILGFRPDLPTFSVQSHHVMRVLSKRIAQTTSTLATKSFSTVMLATESMTWQDVFTAPVKVGSLAKELLGISLSAYGGVKSWLIHLQEELKPLSFAKAEEIDYSLVQWSAKEKIACVVLGYLLFAVAGSIYLKVARWYLALKDDEKVPGFLADTLRQAGGVMKVVVIIGIEMIAFPLYCGIMLDIALLPLFEGASIYSRFSFFATAPFTALFIHWFMGTCYMFHFALFVSMCRKVMRKGVLYFIRDPDNPSFHPVRDVLERPVFTQLGKIAFSAFVYGSLLVICLGGVVTGLNRIGDILPIHWGTLDPFMIIPGDIIFYNFMLPFILRKVDLPNKVALIFGWWFRACAAGLRLSDFLFGHDNEEEKKPGAFLWRRFSKVLINGESKPKHPMVKYIEELASHRDRLIWFEAKEGEVDEDTVHKVLSADASFKVINLLGDKSQALIEFQEETPMDIIRSLIDAEAAKPDSKYSIRRVKDMKVENIELPSLRNTPVDLSAGNYIRAPAKDSVRIPKGTNVFMRVDEKNQRLDGKEDSDTGLHGKKDERFSRIYVPNHFRARISTFIGMIWIFAAVMGLIFTVGPLITGRVIIKRMTSSGDPVNDLYALTIGGHAFAGAIYLAYNVRTRWAGGIDKLAHLLNNTKQLLPQIASFLKRALGITYLGIFVGFVAPMALSLLAELYINVPVYTWLVMHEDSGSTASNPLISSTQGGQTSPIIHILQTWALGLLYLRIVVRVLTATPHTNTRPATAIRGITRHGLLHPDVKLASRALILPVLSVCFILIGLPLGMVRVALAIHPGTFSEAEQARLYRFSYPAVLSAALASFMVVRLQTCIENWRVKIRDEVYLIGERLHNFPRQEEQPKKPERALKKMKVRDPRHKRKGKEREDAANDLREQDFEDAKESVGTSGDRTVPTEQKTTSSSSQSGTQNTGEASDRAAAARATSGELSAIFDEGEADPKSELENIKELAAFLEEYKGVSRPKDSAGAGDAGDDGTNALGAEHGSLQPQ</sequence>
<feature type="compositionally biased region" description="Basic residues" evidence="10">
    <location>
        <begin position="262"/>
        <end position="271"/>
    </location>
</feature>
<evidence type="ECO:0000256" key="9">
    <source>
        <dbReference type="ARBA" id="ARBA00023136"/>
    </source>
</evidence>
<feature type="region of interest" description="Disordered" evidence="10">
    <location>
        <begin position="426"/>
        <end position="450"/>
    </location>
</feature>
<feature type="compositionally biased region" description="Polar residues" evidence="10">
    <location>
        <begin position="303"/>
        <end position="313"/>
    </location>
</feature>
<evidence type="ECO:0000313" key="14">
    <source>
        <dbReference type="Proteomes" id="UP001334248"/>
    </source>
</evidence>
<feature type="transmembrane region" description="Helical" evidence="11">
    <location>
        <begin position="1430"/>
        <end position="1453"/>
    </location>
</feature>
<accession>A0ABR0S384</accession>
<evidence type="ECO:0000256" key="7">
    <source>
        <dbReference type="ARBA" id="ARBA00022786"/>
    </source>
</evidence>
<dbReference type="Proteomes" id="UP001334248">
    <property type="component" value="Unassembled WGS sequence"/>
</dbReference>
<evidence type="ECO:0000259" key="12">
    <source>
        <dbReference type="Pfam" id="PF23113"/>
    </source>
</evidence>
<feature type="region of interest" description="Disordered" evidence="10">
    <location>
        <begin position="242"/>
        <end position="319"/>
    </location>
</feature>
<evidence type="ECO:0000256" key="4">
    <source>
        <dbReference type="ARBA" id="ARBA00012483"/>
    </source>
</evidence>
<dbReference type="PANTHER" id="PTHR13145">
    <property type="entry name" value="SSM4 PROTEIN"/>
    <property type="match status" value="1"/>
</dbReference>
<evidence type="ECO:0000256" key="11">
    <source>
        <dbReference type="SAM" id="Phobius"/>
    </source>
</evidence>
<keyword evidence="9 11" id="KW-0472">Membrane</keyword>
<feature type="transmembrane region" description="Helical" evidence="11">
    <location>
        <begin position="1082"/>
        <end position="1100"/>
    </location>
</feature>
<keyword evidence="5" id="KW-0808">Transferase</keyword>
<comment type="catalytic activity">
    <reaction evidence="1">
        <text>S-ubiquitinyl-[E2 ubiquitin-conjugating enzyme]-L-cysteine + [acceptor protein]-L-lysine = [E2 ubiquitin-conjugating enzyme]-L-cysteine + N(6)-ubiquitinyl-[acceptor protein]-L-lysine.</text>
        <dbReference type="EC" id="2.3.2.27"/>
    </reaction>
</comment>
<reference evidence="13 14" key="1">
    <citation type="journal article" date="2023" name="Res Sq">
        <title>Genomic and morphological characterization of Knufia obscura isolated from the Mars 2020 spacecraft assembly facility.</title>
        <authorList>
            <person name="Chander A.M."/>
            <person name="Teixeira M.M."/>
            <person name="Singh N.K."/>
            <person name="Williams M.P."/>
            <person name="Parker C.W."/>
            <person name="Leo P."/>
            <person name="Stajich J.E."/>
            <person name="Torok T."/>
            <person name="Tighe S."/>
            <person name="Mason C.E."/>
            <person name="Venkateswaran K."/>
        </authorList>
    </citation>
    <scope>NUCLEOTIDE SEQUENCE [LARGE SCALE GENOMIC DNA]</scope>
    <source>
        <strain evidence="13 14">CCFEE 5817</strain>
    </source>
</reference>
<feature type="compositionally biased region" description="Basic residues" evidence="10">
    <location>
        <begin position="1641"/>
        <end position="1654"/>
    </location>
</feature>
<comment type="pathway">
    <text evidence="3">Protein modification; protein ubiquitination.</text>
</comment>
<feature type="region of interest" description="Disordered" evidence="10">
    <location>
        <begin position="1628"/>
        <end position="1731"/>
    </location>
</feature>
<feature type="transmembrane region" description="Helical" evidence="11">
    <location>
        <begin position="1583"/>
        <end position="1601"/>
    </location>
</feature>
<feature type="region of interest" description="Disordered" evidence="10">
    <location>
        <begin position="471"/>
        <end position="528"/>
    </location>
</feature>
<feature type="region of interest" description="Disordered" evidence="10">
    <location>
        <begin position="340"/>
        <end position="387"/>
    </location>
</feature>
<keyword evidence="14" id="KW-1185">Reference proteome</keyword>
<feature type="transmembrane region" description="Helical" evidence="11">
    <location>
        <begin position="1335"/>
        <end position="1356"/>
    </location>
</feature>
<feature type="compositionally biased region" description="Acidic residues" evidence="10">
    <location>
        <begin position="485"/>
        <end position="495"/>
    </location>
</feature>
<feature type="transmembrane region" description="Helical" evidence="11">
    <location>
        <begin position="685"/>
        <end position="703"/>
    </location>
</feature>
<feature type="transmembrane region" description="Helical" evidence="11">
    <location>
        <begin position="1376"/>
        <end position="1395"/>
    </location>
</feature>
<evidence type="ECO:0000256" key="1">
    <source>
        <dbReference type="ARBA" id="ARBA00000900"/>
    </source>
</evidence>
<organism evidence="13 14">
    <name type="scientific">Knufia obscura</name>
    <dbReference type="NCBI Taxonomy" id="1635080"/>
    <lineage>
        <taxon>Eukaryota</taxon>
        <taxon>Fungi</taxon>
        <taxon>Dikarya</taxon>
        <taxon>Ascomycota</taxon>
        <taxon>Pezizomycotina</taxon>
        <taxon>Eurotiomycetes</taxon>
        <taxon>Chaetothyriomycetidae</taxon>
        <taxon>Chaetothyriales</taxon>
        <taxon>Trichomeriaceae</taxon>
        <taxon>Knufia</taxon>
    </lineage>
</organism>
<dbReference type="PANTHER" id="PTHR13145:SF0">
    <property type="entry name" value="E3 UBIQUITIN-PROTEIN LIGASE MARCHF6"/>
    <property type="match status" value="1"/>
</dbReference>
<keyword evidence="8 11" id="KW-1133">Transmembrane helix</keyword>
<feature type="transmembrane region" description="Helical" evidence="11">
    <location>
        <begin position="1043"/>
        <end position="1062"/>
    </location>
</feature>
<evidence type="ECO:0000256" key="10">
    <source>
        <dbReference type="SAM" id="MobiDB-lite"/>
    </source>
</evidence>
<dbReference type="Pfam" id="PF23113">
    <property type="entry name" value="MARCHF6_C"/>
    <property type="match status" value="1"/>
</dbReference>
<feature type="compositionally biased region" description="Basic and acidic residues" evidence="10">
    <location>
        <begin position="1628"/>
        <end position="1640"/>
    </location>
</feature>
<feature type="transmembrane region" description="Helical" evidence="11">
    <location>
        <begin position="931"/>
        <end position="951"/>
    </location>
</feature>
<dbReference type="GeneID" id="89994402"/>
<feature type="transmembrane region" description="Helical" evidence="11">
    <location>
        <begin position="1541"/>
        <end position="1563"/>
    </location>
</feature>
<feature type="compositionally biased region" description="Polar residues" evidence="10">
    <location>
        <begin position="343"/>
        <end position="354"/>
    </location>
</feature>
<keyword evidence="7" id="KW-0833">Ubl conjugation pathway</keyword>
<gene>
    <name evidence="13" type="ORF">PMZ80_000953</name>
</gene>
<feature type="transmembrane region" description="Helical" evidence="11">
    <location>
        <begin position="709"/>
        <end position="729"/>
    </location>
</feature>
<evidence type="ECO:0000256" key="2">
    <source>
        <dbReference type="ARBA" id="ARBA00004141"/>
    </source>
</evidence>
<dbReference type="EMBL" id="JAVHJV010000001">
    <property type="protein sequence ID" value="KAK5946809.1"/>
    <property type="molecule type" value="Genomic_DNA"/>
</dbReference>
<feature type="region of interest" description="Disordered" evidence="10">
    <location>
        <begin position="1749"/>
        <end position="1780"/>
    </location>
</feature>